<reference evidence="1" key="1">
    <citation type="submission" date="2020-05" db="EMBL/GenBank/DDBJ databases">
        <title>Large-scale comparative analyses of tick genomes elucidate their genetic diversity and vector capacities.</title>
        <authorList>
            <person name="Jia N."/>
            <person name="Wang J."/>
            <person name="Shi W."/>
            <person name="Du L."/>
            <person name="Sun Y."/>
            <person name="Zhan W."/>
            <person name="Jiang J."/>
            <person name="Wang Q."/>
            <person name="Zhang B."/>
            <person name="Ji P."/>
            <person name="Sakyi L.B."/>
            <person name="Cui X."/>
            <person name="Yuan T."/>
            <person name="Jiang B."/>
            <person name="Yang W."/>
            <person name="Lam T.T.-Y."/>
            <person name="Chang Q."/>
            <person name="Ding S."/>
            <person name="Wang X."/>
            <person name="Zhu J."/>
            <person name="Ruan X."/>
            <person name="Zhao L."/>
            <person name="Wei J."/>
            <person name="Que T."/>
            <person name="Du C."/>
            <person name="Cheng J."/>
            <person name="Dai P."/>
            <person name="Han X."/>
            <person name="Huang E."/>
            <person name="Gao Y."/>
            <person name="Liu J."/>
            <person name="Shao H."/>
            <person name="Ye R."/>
            <person name="Li L."/>
            <person name="Wei W."/>
            <person name="Wang X."/>
            <person name="Wang C."/>
            <person name="Yang T."/>
            <person name="Huo Q."/>
            <person name="Li W."/>
            <person name="Guo W."/>
            <person name="Chen H."/>
            <person name="Zhou L."/>
            <person name="Ni X."/>
            <person name="Tian J."/>
            <person name="Zhou Y."/>
            <person name="Sheng Y."/>
            <person name="Liu T."/>
            <person name="Pan Y."/>
            <person name="Xia L."/>
            <person name="Li J."/>
            <person name="Zhao F."/>
            <person name="Cao W."/>
        </authorList>
    </citation>
    <scope>NUCLEOTIDE SEQUENCE</scope>
    <source>
        <strain evidence="1">Hyas-2018</strain>
    </source>
</reference>
<gene>
    <name evidence="1" type="ORF">HPB50_000008</name>
</gene>
<evidence type="ECO:0000313" key="1">
    <source>
        <dbReference type="EMBL" id="KAH6927147.1"/>
    </source>
</evidence>
<protein>
    <submittedName>
        <fullName evidence="1">Uncharacterized protein</fullName>
    </submittedName>
</protein>
<comment type="caution">
    <text evidence="1">The sequence shown here is derived from an EMBL/GenBank/DDBJ whole genome shotgun (WGS) entry which is preliminary data.</text>
</comment>
<proteinExistence type="predicted"/>
<accession>A0ACB7RZB2</accession>
<organism evidence="1 2">
    <name type="scientific">Hyalomma asiaticum</name>
    <name type="common">Tick</name>
    <dbReference type="NCBI Taxonomy" id="266040"/>
    <lineage>
        <taxon>Eukaryota</taxon>
        <taxon>Metazoa</taxon>
        <taxon>Ecdysozoa</taxon>
        <taxon>Arthropoda</taxon>
        <taxon>Chelicerata</taxon>
        <taxon>Arachnida</taxon>
        <taxon>Acari</taxon>
        <taxon>Parasitiformes</taxon>
        <taxon>Ixodida</taxon>
        <taxon>Ixodoidea</taxon>
        <taxon>Ixodidae</taxon>
        <taxon>Hyalomminae</taxon>
        <taxon>Hyalomma</taxon>
    </lineage>
</organism>
<sequence length="84" mass="8902">MLGARPCSCSTCIPSDYPEVHKAWKKLGSFYLLAAIAYAVFFVVALMLIARRRKSTAPGGCVNARTSSPWVEGQLPAAGAGNTV</sequence>
<evidence type="ECO:0000313" key="2">
    <source>
        <dbReference type="Proteomes" id="UP000821845"/>
    </source>
</evidence>
<dbReference type="EMBL" id="CM023486">
    <property type="protein sequence ID" value="KAH6927147.1"/>
    <property type="molecule type" value="Genomic_DNA"/>
</dbReference>
<name>A0ACB7RZB2_HYAAI</name>
<keyword evidence="2" id="KW-1185">Reference proteome</keyword>
<dbReference type="Proteomes" id="UP000821845">
    <property type="component" value="Chromosome 6"/>
</dbReference>